<accession>A0A9X5BCF2</accession>
<dbReference type="RefSeq" id="WP_330584743.1">
    <property type="nucleotide sequence ID" value="NZ_QZDT01000001.1"/>
</dbReference>
<dbReference type="Proteomes" id="UP001154420">
    <property type="component" value="Unassembled WGS sequence"/>
</dbReference>
<dbReference type="PANTHER" id="PTHR48090:SF3">
    <property type="entry name" value="UNDECAPRENYL-PHOSPHATE 4-DEOXY-4-FORMAMIDO-L-ARABINOSE TRANSFERASE"/>
    <property type="match status" value="1"/>
</dbReference>
<evidence type="ECO:0000256" key="7">
    <source>
        <dbReference type="ARBA" id="ARBA00023136"/>
    </source>
</evidence>
<comment type="caution">
    <text evidence="10">The sequence shown here is derived from an EMBL/GenBank/DDBJ whole genome shotgun (WGS) entry which is preliminary data.</text>
</comment>
<dbReference type="Gene3D" id="3.90.550.10">
    <property type="entry name" value="Spore Coat Polysaccharide Biosynthesis Protein SpsA, Chain A"/>
    <property type="match status" value="1"/>
</dbReference>
<sequence length="321" mass="35831">MRKLVSFVIPCYRSEATLPGVIKEIQGKMSQMEEYDYEVILVNDCSPDETFGTIQKLCVENDNITGIDLARNFGQHSALMAGFHYTKGDIVVCLDDDGQTPAGEVDKLLDGIEKGADVVYAKYINKHHSGFRNWGSHVNEVMTRVMLGKPKELYLSSYFAARRFVVDEMMRYVNAYPYVIGLVLRTTKKIINVEVNHRDRQAGTSGYTLGKLLGLWFNGFTAFSVKPLRISTVSGALFAAVGFLYGIYTIIKKIFINPPGLVTGFSALMSVTVFIGGMLMLMVGLTGEYVGRMYISMNNSPQFVIREITGAELNEKQAEER</sequence>
<feature type="transmembrane region" description="Helical" evidence="8">
    <location>
        <begin position="263"/>
        <end position="285"/>
    </location>
</feature>
<evidence type="ECO:0000256" key="2">
    <source>
        <dbReference type="ARBA" id="ARBA00022676"/>
    </source>
</evidence>
<dbReference type="CDD" id="cd04187">
    <property type="entry name" value="DPM1_like_bac"/>
    <property type="match status" value="1"/>
</dbReference>
<dbReference type="PANTHER" id="PTHR48090">
    <property type="entry name" value="UNDECAPRENYL-PHOSPHATE 4-DEOXY-4-FORMAMIDO-L-ARABINOSE TRANSFERASE-RELATED"/>
    <property type="match status" value="1"/>
</dbReference>
<evidence type="ECO:0000256" key="3">
    <source>
        <dbReference type="ARBA" id="ARBA00022679"/>
    </source>
</evidence>
<reference evidence="10" key="1">
    <citation type="submission" date="2018-09" db="EMBL/GenBank/DDBJ databases">
        <title>Murine metabolic-syndrome-specific gut microbial biobank.</title>
        <authorList>
            <person name="Liu C."/>
        </authorList>
    </citation>
    <scope>NUCLEOTIDE SEQUENCE</scope>
    <source>
        <strain evidence="10">D42-62</strain>
    </source>
</reference>
<dbReference type="EMBL" id="QZDT01000001">
    <property type="protein sequence ID" value="NBJ91275.1"/>
    <property type="molecule type" value="Genomic_DNA"/>
</dbReference>
<evidence type="ECO:0000313" key="11">
    <source>
        <dbReference type="Proteomes" id="UP001154420"/>
    </source>
</evidence>
<feature type="domain" description="Glycosyltransferase 2-like" evidence="9">
    <location>
        <begin position="6"/>
        <end position="166"/>
    </location>
</feature>
<evidence type="ECO:0000256" key="1">
    <source>
        <dbReference type="ARBA" id="ARBA00022475"/>
    </source>
</evidence>
<keyword evidence="11" id="KW-1185">Reference proteome</keyword>
<gene>
    <name evidence="10" type="ORF">D5281_01420</name>
</gene>
<dbReference type="InterPro" id="IPR029044">
    <property type="entry name" value="Nucleotide-diphossugar_trans"/>
</dbReference>
<dbReference type="GO" id="GO:0099621">
    <property type="term" value="F:undecaprenyl-phosphate 4-deoxy-4-formamido-L-arabinose transferase activity"/>
    <property type="evidence" value="ECO:0007669"/>
    <property type="project" value="TreeGrafter"/>
</dbReference>
<keyword evidence="3" id="KW-0808">Transferase</keyword>
<evidence type="ECO:0000256" key="4">
    <source>
        <dbReference type="ARBA" id="ARBA00022692"/>
    </source>
</evidence>
<dbReference type="SUPFAM" id="SSF53448">
    <property type="entry name" value="Nucleotide-diphospho-sugar transferases"/>
    <property type="match status" value="1"/>
</dbReference>
<organism evidence="10 11">
    <name type="scientific">Parablautia muri</name>
    <dbReference type="NCBI Taxonomy" id="2320879"/>
    <lineage>
        <taxon>Bacteria</taxon>
        <taxon>Bacillati</taxon>
        <taxon>Bacillota</taxon>
        <taxon>Clostridia</taxon>
        <taxon>Lachnospirales</taxon>
        <taxon>Lachnospiraceae</taxon>
        <taxon>Parablautia</taxon>
    </lineage>
</organism>
<keyword evidence="6 8" id="KW-1133">Transmembrane helix</keyword>
<evidence type="ECO:0000256" key="8">
    <source>
        <dbReference type="SAM" id="Phobius"/>
    </source>
</evidence>
<evidence type="ECO:0000256" key="6">
    <source>
        <dbReference type="ARBA" id="ARBA00022989"/>
    </source>
</evidence>
<evidence type="ECO:0000259" key="9">
    <source>
        <dbReference type="Pfam" id="PF00535"/>
    </source>
</evidence>
<feature type="transmembrane region" description="Helical" evidence="8">
    <location>
        <begin position="230"/>
        <end position="251"/>
    </location>
</feature>
<keyword evidence="7 8" id="KW-0472">Membrane</keyword>
<dbReference type="GO" id="GO:0009103">
    <property type="term" value="P:lipopolysaccharide biosynthetic process"/>
    <property type="evidence" value="ECO:0007669"/>
    <property type="project" value="UniProtKB-KW"/>
</dbReference>
<keyword evidence="1" id="KW-1003">Cell membrane</keyword>
<name>A0A9X5BCF2_9FIRM</name>
<protein>
    <submittedName>
        <fullName evidence="10">Glycosyltransferase</fullName>
    </submittedName>
</protein>
<evidence type="ECO:0000313" key="10">
    <source>
        <dbReference type="EMBL" id="NBJ91275.1"/>
    </source>
</evidence>
<keyword evidence="4 8" id="KW-0812">Transmembrane</keyword>
<dbReference type="InterPro" id="IPR050256">
    <property type="entry name" value="Glycosyltransferase_2"/>
</dbReference>
<evidence type="ECO:0000256" key="5">
    <source>
        <dbReference type="ARBA" id="ARBA00022985"/>
    </source>
</evidence>
<dbReference type="AlphaFoldDB" id="A0A9X5BCF2"/>
<dbReference type="GO" id="GO:0005886">
    <property type="term" value="C:plasma membrane"/>
    <property type="evidence" value="ECO:0007669"/>
    <property type="project" value="TreeGrafter"/>
</dbReference>
<dbReference type="Pfam" id="PF00535">
    <property type="entry name" value="Glycos_transf_2"/>
    <property type="match status" value="1"/>
</dbReference>
<keyword evidence="2" id="KW-0328">Glycosyltransferase</keyword>
<proteinExistence type="predicted"/>
<dbReference type="InterPro" id="IPR001173">
    <property type="entry name" value="Glyco_trans_2-like"/>
</dbReference>
<keyword evidence="5" id="KW-0448">Lipopolysaccharide biosynthesis</keyword>